<keyword evidence="2" id="KW-0723">Serine/threonine-protein kinase</keyword>
<feature type="domain" description="Protein kinase" evidence="9">
    <location>
        <begin position="1"/>
        <end position="122"/>
    </location>
</feature>
<dbReference type="PANTHER" id="PTHR24356:SF184">
    <property type="entry name" value="SERINE_THREONINE-PROTEIN KINASE TRICORNERED"/>
    <property type="match status" value="1"/>
</dbReference>
<dbReference type="GO" id="GO:0035556">
    <property type="term" value="P:intracellular signal transduction"/>
    <property type="evidence" value="ECO:0007669"/>
    <property type="project" value="TreeGrafter"/>
</dbReference>
<dbReference type="EC" id="2.7.11.1" evidence="1"/>
<dbReference type="InterPro" id="IPR011009">
    <property type="entry name" value="Kinase-like_dom_sf"/>
</dbReference>
<evidence type="ECO:0000313" key="10">
    <source>
        <dbReference type="EMBL" id="KAJ4807930.1"/>
    </source>
</evidence>
<comment type="caution">
    <text evidence="10">The sequence shown here is derived from an EMBL/GenBank/DDBJ whole genome shotgun (WGS) entry which is preliminary data.</text>
</comment>
<dbReference type="PROSITE" id="PS50011">
    <property type="entry name" value="PROTEIN_KINASE_DOM"/>
    <property type="match status" value="1"/>
</dbReference>
<name>A0AAV8GW89_9POAL</name>
<protein>
    <recommendedName>
        <fullName evidence="1">non-specific serine/threonine protein kinase</fullName>
        <ecNumber evidence="1">2.7.11.1</ecNumber>
    </recommendedName>
</protein>
<keyword evidence="5 10" id="KW-0418">Kinase</keyword>
<keyword evidence="11" id="KW-1185">Reference proteome</keyword>
<dbReference type="SUPFAM" id="SSF56112">
    <property type="entry name" value="Protein kinase-like (PK-like)"/>
    <property type="match status" value="1"/>
</dbReference>
<evidence type="ECO:0000256" key="5">
    <source>
        <dbReference type="ARBA" id="ARBA00022777"/>
    </source>
</evidence>
<dbReference type="InterPro" id="IPR050236">
    <property type="entry name" value="Ser_Thr_kinase_AGC"/>
</dbReference>
<evidence type="ECO:0000256" key="4">
    <source>
        <dbReference type="ARBA" id="ARBA00022741"/>
    </source>
</evidence>
<dbReference type="EMBL" id="JAMFTS010000001">
    <property type="protein sequence ID" value="KAJ4807930.1"/>
    <property type="molecule type" value="Genomic_DNA"/>
</dbReference>
<evidence type="ECO:0000256" key="2">
    <source>
        <dbReference type="ARBA" id="ARBA00022527"/>
    </source>
</evidence>
<evidence type="ECO:0000313" key="11">
    <source>
        <dbReference type="Proteomes" id="UP001140206"/>
    </source>
</evidence>
<keyword evidence="4" id="KW-0547">Nucleotide-binding</keyword>
<organism evidence="10 11">
    <name type="scientific">Rhynchospora pubera</name>
    <dbReference type="NCBI Taxonomy" id="906938"/>
    <lineage>
        <taxon>Eukaryota</taxon>
        <taxon>Viridiplantae</taxon>
        <taxon>Streptophyta</taxon>
        <taxon>Embryophyta</taxon>
        <taxon>Tracheophyta</taxon>
        <taxon>Spermatophyta</taxon>
        <taxon>Magnoliopsida</taxon>
        <taxon>Liliopsida</taxon>
        <taxon>Poales</taxon>
        <taxon>Cyperaceae</taxon>
        <taxon>Cyperoideae</taxon>
        <taxon>Rhynchosporeae</taxon>
        <taxon>Rhynchospora</taxon>
    </lineage>
</organism>
<keyword evidence="6" id="KW-0067">ATP-binding</keyword>
<evidence type="ECO:0000256" key="3">
    <source>
        <dbReference type="ARBA" id="ARBA00022679"/>
    </source>
</evidence>
<dbReference type="Proteomes" id="UP001140206">
    <property type="component" value="Chromosome 1"/>
</dbReference>
<dbReference type="Gene3D" id="1.10.510.10">
    <property type="entry name" value="Transferase(Phosphotransferase) domain 1"/>
    <property type="match status" value="1"/>
</dbReference>
<dbReference type="GO" id="GO:0004674">
    <property type="term" value="F:protein serine/threonine kinase activity"/>
    <property type="evidence" value="ECO:0007669"/>
    <property type="project" value="UniProtKB-KW"/>
</dbReference>
<accession>A0AAV8GW89</accession>
<comment type="catalytic activity">
    <reaction evidence="7">
        <text>L-threonyl-[protein] + ATP = O-phospho-L-threonyl-[protein] + ADP + H(+)</text>
        <dbReference type="Rhea" id="RHEA:46608"/>
        <dbReference type="Rhea" id="RHEA-COMP:11060"/>
        <dbReference type="Rhea" id="RHEA-COMP:11605"/>
        <dbReference type="ChEBI" id="CHEBI:15378"/>
        <dbReference type="ChEBI" id="CHEBI:30013"/>
        <dbReference type="ChEBI" id="CHEBI:30616"/>
        <dbReference type="ChEBI" id="CHEBI:61977"/>
        <dbReference type="ChEBI" id="CHEBI:456216"/>
        <dbReference type="EC" id="2.7.11.1"/>
    </reaction>
</comment>
<dbReference type="InterPro" id="IPR000719">
    <property type="entry name" value="Prot_kinase_dom"/>
</dbReference>
<evidence type="ECO:0000256" key="7">
    <source>
        <dbReference type="ARBA" id="ARBA00047899"/>
    </source>
</evidence>
<dbReference type="Pfam" id="PF00069">
    <property type="entry name" value="Pkinase"/>
    <property type="match status" value="1"/>
</dbReference>
<evidence type="ECO:0000259" key="9">
    <source>
        <dbReference type="PROSITE" id="PS50011"/>
    </source>
</evidence>
<dbReference type="AlphaFoldDB" id="A0AAV8GW89"/>
<reference evidence="10" key="1">
    <citation type="submission" date="2022-08" db="EMBL/GenBank/DDBJ databases">
        <authorList>
            <person name="Marques A."/>
        </authorList>
    </citation>
    <scope>NUCLEOTIDE SEQUENCE</scope>
    <source>
        <strain evidence="10">RhyPub2mFocal</strain>
        <tissue evidence="10">Leaves</tissue>
    </source>
</reference>
<comment type="catalytic activity">
    <reaction evidence="8">
        <text>L-seryl-[protein] + ATP = O-phospho-L-seryl-[protein] + ADP + H(+)</text>
        <dbReference type="Rhea" id="RHEA:17989"/>
        <dbReference type="Rhea" id="RHEA-COMP:9863"/>
        <dbReference type="Rhea" id="RHEA-COMP:11604"/>
        <dbReference type="ChEBI" id="CHEBI:15378"/>
        <dbReference type="ChEBI" id="CHEBI:29999"/>
        <dbReference type="ChEBI" id="CHEBI:30616"/>
        <dbReference type="ChEBI" id="CHEBI:83421"/>
        <dbReference type="ChEBI" id="CHEBI:456216"/>
        <dbReference type="EC" id="2.7.11.1"/>
    </reaction>
</comment>
<proteinExistence type="predicted"/>
<evidence type="ECO:0000256" key="1">
    <source>
        <dbReference type="ARBA" id="ARBA00012513"/>
    </source>
</evidence>
<evidence type="ECO:0000256" key="6">
    <source>
        <dbReference type="ARBA" id="ARBA00022840"/>
    </source>
</evidence>
<gene>
    <name evidence="10" type="ORF">LUZ62_020496</name>
</gene>
<evidence type="ECO:0000256" key="8">
    <source>
        <dbReference type="ARBA" id="ARBA00048679"/>
    </source>
</evidence>
<dbReference type="PANTHER" id="PTHR24356">
    <property type="entry name" value="SERINE/THREONINE-PROTEIN KINASE"/>
    <property type="match status" value="1"/>
</dbReference>
<keyword evidence="3" id="KW-0808">Transferase</keyword>
<dbReference type="GO" id="GO:0005524">
    <property type="term" value="F:ATP binding"/>
    <property type="evidence" value="ECO:0007669"/>
    <property type="project" value="UniProtKB-KW"/>
</dbReference>
<sequence length="122" mass="13950">MLLGKDGHIKLTDFGLCNSLDLAYLQDLNDTSKDLNSKSTIDLWTLKLKRSSKEQLQQWQKKRRSLAFSTVGTPDYIAPEVLGKKGYGLECGWWSLRIIMYEMLVGYAPFRAEAPMSTCRRV</sequence>